<evidence type="ECO:0000259" key="12">
    <source>
        <dbReference type="PROSITE" id="PS50936"/>
    </source>
</evidence>
<accession>A0A2K9PUH9</accession>
<keyword evidence="6 10" id="KW-0378">Hydrolase</keyword>
<evidence type="ECO:0000259" key="13">
    <source>
        <dbReference type="PROSITE" id="PS51721"/>
    </source>
</evidence>
<evidence type="ECO:0000256" key="1">
    <source>
        <dbReference type="ARBA" id="ARBA00022490"/>
    </source>
</evidence>
<dbReference type="PROSITE" id="PS51721">
    <property type="entry name" value="G_CP"/>
    <property type="match status" value="1"/>
</dbReference>
<dbReference type="GO" id="GO:0019843">
    <property type="term" value="F:rRNA binding"/>
    <property type="evidence" value="ECO:0007669"/>
    <property type="project" value="UniProtKB-KW"/>
</dbReference>
<feature type="domain" description="EngC GTPase" evidence="12">
    <location>
        <begin position="109"/>
        <end position="257"/>
    </location>
</feature>
<dbReference type="InterPro" id="IPR012340">
    <property type="entry name" value="NA-bd_OB-fold"/>
</dbReference>
<dbReference type="GO" id="GO:0046872">
    <property type="term" value="F:metal ion binding"/>
    <property type="evidence" value="ECO:0007669"/>
    <property type="project" value="UniProtKB-KW"/>
</dbReference>
<evidence type="ECO:0000313" key="14">
    <source>
        <dbReference type="EMBL" id="AUP80704.1"/>
    </source>
</evidence>
<dbReference type="CDD" id="cd01854">
    <property type="entry name" value="YjeQ_EngC"/>
    <property type="match status" value="1"/>
</dbReference>
<dbReference type="GO" id="GO:0005525">
    <property type="term" value="F:GTP binding"/>
    <property type="evidence" value="ECO:0007669"/>
    <property type="project" value="UniProtKB-UniRule"/>
</dbReference>
<protein>
    <recommendedName>
        <fullName evidence="10">Small ribosomal subunit biogenesis GTPase RsgA</fullName>
        <ecNumber evidence="10">3.6.1.-</ecNumber>
    </recommendedName>
</protein>
<dbReference type="HAMAP" id="MF_01820">
    <property type="entry name" value="GTPase_RsgA"/>
    <property type="match status" value="1"/>
</dbReference>
<feature type="binding site" evidence="10">
    <location>
        <position position="287"/>
    </location>
    <ligand>
        <name>Zn(2+)</name>
        <dbReference type="ChEBI" id="CHEBI:29105"/>
    </ligand>
</feature>
<dbReference type="PANTHER" id="PTHR32120:SF10">
    <property type="entry name" value="SMALL RIBOSOMAL SUBUNIT BIOGENESIS GTPASE RSGA"/>
    <property type="match status" value="1"/>
</dbReference>
<dbReference type="GO" id="GO:0042274">
    <property type="term" value="P:ribosomal small subunit biogenesis"/>
    <property type="evidence" value="ECO:0007669"/>
    <property type="project" value="UniProtKB-UniRule"/>
</dbReference>
<dbReference type="OrthoDB" id="9809485at2"/>
<gene>
    <name evidence="10 14" type="primary">rsgA</name>
    <name evidence="14" type="ORF">C1H87_19090</name>
</gene>
<keyword evidence="7 10" id="KW-0862">Zinc</keyword>
<dbReference type="EMBL" id="CP025791">
    <property type="protein sequence ID" value="AUP80704.1"/>
    <property type="molecule type" value="Genomic_DNA"/>
</dbReference>
<comment type="function">
    <text evidence="10">One of several proteins that assist in the late maturation steps of the functional core of the 30S ribosomal subunit. Helps release RbfA from mature subunits. May play a role in the assembly of ribosomal proteins into the subunit. Circularly permuted GTPase that catalyzes slow GTP hydrolysis, GTPase activity is stimulated by the 30S ribosomal subunit.</text>
</comment>
<feature type="binding site" evidence="10">
    <location>
        <position position="289"/>
    </location>
    <ligand>
        <name>Zn(2+)</name>
        <dbReference type="ChEBI" id="CHEBI:29105"/>
    </ligand>
</feature>
<keyword evidence="1 10" id="KW-0963">Cytoplasm</keyword>
<dbReference type="SUPFAM" id="SSF52540">
    <property type="entry name" value="P-loop containing nucleoside triphosphate hydrolases"/>
    <property type="match status" value="1"/>
</dbReference>
<comment type="subunit">
    <text evidence="10">Monomer. Associates with 30S ribosomal subunit, binds 16S rRNA.</text>
</comment>
<comment type="subcellular location">
    <subcellularLocation>
        <location evidence="10">Cytoplasm</location>
    </subcellularLocation>
</comment>
<dbReference type="Gene3D" id="1.10.40.50">
    <property type="entry name" value="Probable gtpase engc, domain 3"/>
    <property type="match status" value="1"/>
</dbReference>
<dbReference type="SUPFAM" id="SSF50249">
    <property type="entry name" value="Nucleic acid-binding proteins"/>
    <property type="match status" value="1"/>
</dbReference>
<reference evidence="14 15" key="1">
    <citation type="submission" date="2018-01" db="EMBL/GenBank/DDBJ databases">
        <title>Complete genome sequence of Flavivirga eckloniae ECD14 isolated from seaweed Ecklonia cava.</title>
        <authorList>
            <person name="Lee J.H."/>
            <person name="Baik K.S."/>
            <person name="Seong C.N."/>
        </authorList>
    </citation>
    <scope>NUCLEOTIDE SEQUENCE [LARGE SCALE GENOMIC DNA]</scope>
    <source>
        <strain evidence="14 15">ECD14</strain>
    </source>
</reference>
<evidence type="ECO:0000256" key="7">
    <source>
        <dbReference type="ARBA" id="ARBA00022833"/>
    </source>
</evidence>
<dbReference type="Gene3D" id="3.40.50.300">
    <property type="entry name" value="P-loop containing nucleotide triphosphate hydrolases"/>
    <property type="match status" value="1"/>
</dbReference>
<name>A0A2K9PUH9_9FLAO</name>
<keyword evidence="9 10" id="KW-0342">GTP-binding</keyword>
<evidence type="ECO:0000256" key="2">
    <source>
        <dbReference type="ARBA" id="ARBA00022517"/>
    </source>
</evidence>
<dbReference type="Pfam" id="PF03193">
    <property type="entry name" value="RsgA_GTPase"/>
    <property type="match status" value="1"/>
</dbReference>
<feature type="compositionally biased region" description="Basic and acidic residues" evidence="11">
    <location>
        <begin position="329"/>
        <end position="338"/>
    </location>
</feature>
<keyword evidence="4 10" id="KW-0699">rRNA-binding</keyword>
<dbReference type="InterPro" id="IPR004881">
    <property type="entry name" value="Ribosome_biogen_GTPase_RsgA"/>
</dbReference>
<proteinExistence type="inferred from homology"/>
<feature type="domain" description="CP-type G" evidence="13">
    <location>
        <begin position="101"/>
        <end position="259"/>
    </location>
</feature>
<dbReference type="GO" id="GO:0005737">
    <property type="term" value="C:cytoplasm"/>
    <property type="evidence" value="ECO:0007669"/>
    <property type="project" value="UniProtKB-SubCell"/>
</dbReference>
<evidence type="ECO:0000256" key="10">
    <source>
        <dbReference type="HAMAP-Rule" id="MF_01820"/>
    </source>
</evidence>
<feature type="compositionally biased region" description="Basic residues" evidence="11">
    <location>
        <begin position="343"/>
        <end position="354"/>
    </location>
</feature>
<dbReference type="GO" id="GO:0003924">
    <property type="term" value="F:GTPase activity"/>
    <property type="evidence" value="ECO:0007669"/>
    <property type="project" value="UniProtKB-UniRule"/>
</dbReference>
<evidence type="ECO:0000256" key="9">
    <source>
        <dbReference type="ARBA" id="ARBA00023134"/>
    </source>
</evidence>
<dbReference type="InterPro" id="IPR027417">
    <property type="entry name" value="P-loop_NTPase"/>
</dbReference>
<organism evidence="14 15">
    <name type="scientific">Flavivirga eckloniae</name>
    <dbReference type="NCBI Taxonomy" id="1803846"/>
    <lineage>
        <taxon>Bacteria</taxon>
        <taxon>Pseudomonadati</taxon>
        <taxon>Bacteroidota</taxon>
        <taxon>Flavobacteriia</taxon>
        <taxon>Flavobacteriales</taxon>
        <taxon>Flavobacteriaceae</taxon>
        <taxon>Flavivirga</taxon>
    </lineage>
</organism>
<evidence type="ECO:0000256" key="6">
    <source>
        <dbReference type="ARBA" id="ARBA00022801"/>
    </source>
</evidence>
<dbReference type="RefSeq" id="WP_102757350.1">
    <property type="nucleotide sequence ID" value="NZ_CP025791.1"/>
</dbReference>
<dbReference type="NCBIfam" id="TIGR00157">
    <property type="entry name" value="ribosome small subunit-dependent GTPase A"/>
    <property type="match status" value="1"/>
</dbReference>
<dbReference type="InterPro" id="IPR010914">
    <property type="entry name" value="RsgA_GTPase_dom"/>
</dbReference>
<evidence type="ECO:0000313" key="15">
    <source>
        <dbReference type="Proteomes" id="UP000235826"/>
    </source>
</evidence>
<evidence type="ECO:0000256" key="4">
    <source>
        <dbReference type="ARBA" id="ARBA00022730"/>
    </source>
</evidence>
<dbReference type="AlphaFoldDB" id="A0A2K9PUH9"/>
<keyword evidence="2 10" id="KW-0690">Ribosome biogenesis</keyword>
<evidence type="ECO:0000256" key="3">
    <source>
        <dbReference type="ARBA" id="ARBA00022723"/>
    </source>
</evidence>
<keyword evidence="8 10" id="KW-0694">RNA-binding</keyword>
<feature type="binding site" evidence="10">
    <location>
        <position position="282"/>
    </location>
    <ligand>
        <name>Zn(2+)</name>
        <dbReference type="ChEBI" id="CHEBI:29105"/>
    </ligand>
</feature>
<dbReference type="Proteomes" id="UP000235826">
    <property type="component" value="Chromosome"/>
</dbReference>
<dbReference type="InterPro" id="IPR030378">
    <property type="entry name" value="G_CP_dom"/>
</dbReference>
<feature type="binding site" evidence="10">
    <location>
        <begin position="148"/>
        <end position="151"/>
    </location>
    <ligand>
        <name>GTP</name>
        <dbReference type="ChEBI" id="CHEBI:37565"/>
    </ligand>
</feature>
<comment type="similarity">
    <text evidence="10">Belongs to the TRAFAC class YlqF/YawG GTPase family. RsgA subfamily.</text>
</comment>
<dbReference type="PANTHER" id="PTHR32120">
    <property type="entry name" value="SMALL RIBOSOMAL SUBUNIT BIOGENESIS GTPASE RSGA"/>
    <property type="match status" value="1"/>
</dbReference>
<dbReference type="PROSITE" id="PS50936">
    <property type="entry name" value="ENGC_GTPASE"/>
    <property type="match status" value="1"/>
</dbReference>
<comment type="cofactor">
    <cofactor evidence="10">
        <name>Zn(2+)</name>
        <dbReference type="ChEBI" id="CHEBI:29105"/>
    </cofactor>
    <text evidence="10">Binds 1 zinc ion per subunit.</text>
</comment>
<dbReference type="KEGG" id="fek:C1H87_19090"/>
<evidence type="ECO:0000256" key="5">
    <source>
        <dbReference type="ARBA" id="ARBA00022741"/>
    </source>
</evidence>
<evidence type="ECO:0000256" key="11">
    <source>
        <dbReference type="SAM" id="MobiDB-lite"/>
    </source>
</evidence>
<feature type="binding site" evidence="10">
    <location>
        <begin position="201"/>
        <end position="209"/>
    </location>
    <ligand>
        <name>GTP</name>
        <dbReference type="ChEBI" id="CHEBI:37565"/>
    </ligand>
</feature>
<evidence type="ECO:0000256" key="8">
    <source>
        <dbReference type="ARBA" id="ARBA00022884"/>
    </source>
</evidence>
<dbReference type="Gene3D" id="2.40.50.140">
    <property type="entry name" value="Nucleic acid-binding proteins"/>
    <property type="match status" value="1"/>
</dbReference>
<sequence>MTLYDLGFNKTLEHHKIEQNLTSFKVGRIIKEHRERYIIKNDIAVFDGELIGNLRYSANNRYDLPAVGDWVAFTEYDDNKALIYAIYPRSSIIERQAVGKTGQVQIIATNIDFGFIVQAVDRDFNINRLERYLTICNASHVTPVIILNKVDLITESALETIIDNIARRIKNTSIITSSNLTEGYSQITKLIEKGKTYCLLGSSGVGKSTILNAIAGSVQMKVNKISSSVNKGKHTTTHRALIVLKSGGVIIDTPGMRELGIADTFDGLETTFESILEHAQNCKFKDCSHTGEKGCAVIEAIENGDIDEGAYHNFSKMVKEKQHFEMDVSERRKKDKAFGKMVKQVKKRRKDSKF</sequence>
<dbReference type="EC" id="3.6.1.-" evidence="10"/>
<feature type="region of interest" description="Disordered" evidence="11">
    <location>
        <begin position="329"/>
        <end position="354"/>
    </location>
</feature>
<keyword evidence="15" id="KW-1185">Reference proteome</keyword>
<keyword evidence="3 10" id="KW-0479">Metal-binding</keyword>
<keyword evidence="5 10" id="KW-0547">Nucleotide-binding</keyword>
<feature type="binding site" evidence="10">
    <location>
        <position position="295"/>
    </location>
    <ligand>
        <name>Zn(2+)</name>
        <dbReference type="ChEBI" id="CHEBI:29105"/>
    </ligand>
</feature>